<dbReference type="Gene3D" id="1.10.510.10">
    <property type="entry name" value="Transferase(Phosphotransferase) domain 1"/>
    <property type="match status" value="1"/>
</dbReference>
<dbReference type="Pfam" id="PF13181">
    <property type="entry name" value="TPR_8"/>
    <property type="match status" value="2"/>
</dbReference>
<dbReference type="SUPFAM" id="SSF81901">
    <property type="entry name" value="HCP-like"/>
    <property type="match status" value="1"/>
</dbReference>
<dbReference type="InterPro" id="IPR011990">
    <property type="entry name" value="TPR-like_helical_dom_sf"/>
</dbReference>
<comment type="similarity">
    <text evidence="3">Belongs to the APC3/CDC27 family.</text>
</comment>
<comment type="caution">
    <text evidence="6">The sequence shown here is derived from an EMBL/GenBank/DDBJ whole genome shotgun (WGS) entry which is preliminary data.</text>
</comment>
<evidence type="ECO:0000256" key="2">
    <source>
        <dbReference type="ARBA" id="ARBA00022803"/>
    </source>
</evidence>
<keyword evidence="1" id="KW-0677">Repeat</keyword>
<dbReference type="InterPro" id="IPR013105">
    <property type="entry name" value="TPR_2"/>
</dbReference>
<feature type="repeat" description="TPR" evidence="4">
    <location>
        <begin position="91"/>
        <end position="124"/>
    </location>
</feature>
<accession>A0A9Q0R4R6</accession>
<dbReference type="Pfam" id="PF07719">
    <property type="entry name" value="TPR_2"/>
    <property type="match status" value="1"/>
</dbReference>
<dbReference type="InterPro" id="IPR011009">
    <property type="entry name" value="Kinase-like_dom_sf"/>
</dbReference>
<dbReference type="SUPFAM" id="SSF56112">
    <property type="entry name" value="Protein kinase-like (PK-like)"/>
    <property type="match status" value="1"/>
</dbReference>
<evidence type="ECO:0000256" key="3">
    <source>
        <dbReference type="ARBA" id="ARBA00038210"/>
    </source>
</evidence>
<evidence type="ECO:0000256" key="1">
    <source>
        <dbReference type="ARBA" id="ARBA00022737"/>
    </source>
</evidence>
<name>A0A9Q0R4R6_ANAIG</name>
<dbReference type="Gene3D" id="1.25.40.10">
    <property type="entry name" value="Tetratricopeptide repeat domain"/>
    <property type="match status" value="4"/>
</dbReference>
<dbReference type="EMBL" id="JAPDFW010000129">
    <property type="protein sequence ID" value="KAJ5067347.1"/>
    <property type="molecule type" value="Genomic_DNA"/>
</dbReference>
<dbReference type="OrthoDB" id="4062651at2759"/>
<reference evidence="6" key="1">
    <citation type="submission" date="2022-10" db="EMBL/GenBank/DDBJ databases">
        <title>Novel sulphate-reducing endosymbionts in the free-living metamonad Anaeramoeba.</title>
        <authorList>
            <person name="Jerlstrom-Hultqvist J."/>
            <person name="Cepicka I."/>
            <person name="Gallot-Lavallee L."/>
            <person name="Salas-Leiva D."/>
            <person name="Curtis B.A."/>
            <person name="Zahonova K."/>
            <person name="Pipaliya S."/>
            <person name="Dacks J."/>
            <person name="Roger A.J."/>
        </authorList>
    </citation>
    <scope>NUCLEOTIDE SEQUENCE</scope>
    <source>
        <strain evidence="6">BMAN</strain>
    </source>
</reference>
<dbReference type="PANTHER" id="PTHR12558:SF13">
    <property type="entry name" value="CELL DIVISION CYCLE PROTEIN 27 HOMOLOG"/>
    <property type="match status" value="1"/>
</dbReference>
<feature type="repeat" description="TPR" evidence="4">
    <location>
        <begin position="57"/>
        <end position="90"/>
    </location>
</feature>
<dbReference type="InterPro" id="IPR019734">
    <property type="entry name" value="TPR_rpt"/>
</dbReference>
<dbReference type="AlphaFoldDB" id="A0A9Q0R4R6"/>
<dbReference type="SMART" id="SM00028">
    <property type="entry name" value="TPR"/>
    <property type="match status" value="10"/>
</dbReference>
<feature type="domain" description="Protein kinase" evidence="5">
    <location>
        <begin position="428"/>
        <end position="683"/>
    </location>
</feature>
<gene>
    <name evidence="6" type="ORF">M0811_13017</name>
</gene>
<feature type="repeat" description="TPR" evidence="4">
    <location>
        <begin position="20"/>
        <end position="53"/>
    </location>
</feature>
<dbReference type="GO" id="GO:0004672">
    <property type="term" value="F:protein kinase activity"/>
    <property type="evidence" value="ECO:0007669"/>
    <property type="project" value="InterPro"/>
</dbReference>
<evidence type="ECO:0000313" key="6">
    <source>
        <dbReference type="EMBL" id="KAJ5067347.1"/>
    </source>
</evidence>
<dbReference type="SUPFAM" id="SSF48452">
    <property type="entry name" value="TPR-like"/>
    <property type="match status" value="1"/>
</dbReference>
<organism evidence="6 7">
    <name type="scientific">Anaeramoeba ignava</name>
    <name type="common">Anaerobic marine amoeba</name>
    <dbReference type="NCBI Taxonomy" id="1746090"/>
    <lineage>
        <taxon>Eukaryota</taxon>
        <taxon>Metamonada</taxon>
        <taxon>Anaeramoebidae</taxon>
        <taxon>Anaeramoeba</taxon>
    </lineage>
</organism>
<keyword evidence="7" id="KW-1185">Reference proteome</keyword>
<dbReference type="PROSITE" id="PS50293">
    <property type="entry name" value="TPR_REGION"/>
    <property type="match status" value="2"/>
</dbReference>
<dbReference type="PROSITE" id="PS50005">
    <property type="entry name" value="TPR"/>
    <property type="match status" value="4"/>
</dbReference>
<dbReference type="Pfam" id="PF13424">
    <property type="entry name" value="TPR_12"/>
    <property type="match status" value="1"/>
</dbReference>
<evidence type="ECO:0000256" key="4">
    <source>
        <dbReference type="PROSITE-ProRule" id="PRU00339"/>
    </source>
</evidence>
<evidence type="ECO:0000313" key="7">
    <source>
        <dbReference type="Proteomes" id="UP001149090"/>
    </source>
</evidence>
<feature type="repeat" description="TPR" evidence="4">
    <location>
        <begin position="307"/>
        <end position="340"/>
    </location>
</feature>
<proteinExistence type="inferred from homology"/>
<dbReference type="GO" id="GO:0005524">
    <property type="term" value="F:ATP binding"/>
    <property type="evidence" value="ECO:0007669"/>
    <property type="project" value="InterPro"/>
</dbReference>
<evidence type="ECO:0000259" key="5">
    <source>
        <dbReference type="PROSITE" id="PS50011"/>
    </source>
</evidence>
<dbReference type="PROSITE" id="PS50011">
    <property type="entry name" value="PROTEIN_KINASE_DOM"/>
    <property type="match status" value="1"/>
</dbReference>
<dbReference type="CDD" id="cd00180">
    <property type="entry name" value="PKc"/>
    <property type="match status" value="1"/>
</dbReference>
<dbReference type="InterPro" id="IPR000719">
    <property type="entry name" value="Prot_kinase_dom"/>
</dbReference>
<dbReference type="Proteomes" id="UP001149090">
    <property type="component" value="Unassembled WGS sequence"/>
</dbReference>
<dbReference type="Pfam" id="PF00069">
    <property type="entry name" value="Pkinase"/>
    <property type="match status" value="1"/>
</dbReference>
<keyword evidence="2 4" id="KW-0802">TPR repeat</keyword>
<dbReference type="OMA" id="PKSELIC"/>
<sequence length="689" mass="81265">MNEETIIPYSIPKEQNTLMIQSYLSFGILLYKQKKYEKAIQFFQKAIKFAKNSTEAVNPLFHLAVIYYKQRKYEKAIQHFFNLLNLDETFYKSYFYLGLIFAEKKQYDIAIEYLKKALLIEPNCEEIHYFLGTIYYHLDKSYLTKAMAQFKFVARNSQNQKHRFISSHILGDIYFREKNYQLAISFLSIAISISIENENENENPFLLLKFALCLFYDKQFKKSVKMFQKYIEKTKDVDFQIYYNLAVALKKIHQFKESEKYFKLVLSQNKLVYECNYHLSEICFDQEKYDKASKYLTKVLEINQESIPGLFLLGLNFNRMNSLEQSSRCFNKILKINPNFIDARFQLGLISKRKSQVIEALQIFHEIVKKDPKFVDAYICIGNFYNLQTRFQKARQNIMRLIQNSPSPLHDCKYIIKSKYFGISPALFAFKQQIGAGPISIIFKEKIDNQEYFVKRIEIEKLLMFLNEKQDIHNQLADIFSVMQVIEKDNLVFYEGYYFKGPFLFLTMKNFPEGSLQDYVIQNHEIPENIQIKLASKIAVSLRSLHSSETCHKNFKPTNILIQSNAEKIFICDFEIPQFINNEKYLLEMSPNFSPPEVFLHQEYSKDSDIYSLGCILFYLGTRKLPFFGSTSDQISNYLLSENKFPVLPNDHPFYSIVNKCCVLNRKERPSLNQIISDLDGILVQRGLI</sequence>
<dbReference type="PANTHER" id="PTHR12558">
    <property type="entry name" value="CELL DIVISION CYCLE 16,23,27"/>
    <property type="match status" value="1"/>
</dbReference>
<protein>
    <submittedName>
        <fullName evidence="6">Lipopolysaccharide assembly protein b</fullName>
    </submittedName>
</protein>